<dbReference type="InterPro" id="IPR037523">
    <property type="entry name" value="VOC_core"/>
</dbReference>
<dbReference type="Pfam" id="PF13669">
    <property type="entry name" value="Glyoxalase_4"/>
    <property type="match status" value="1"/>
</dbReference>
<accession>A0A0R2KAV6</accession>
<protein>
    <submittedName>
        <fullName evidence="2">Glyoxalase bleomycin resistance protein dioxygenase</fullName>
    </submittedName>
</protein>
<comment type="caution">
    <text evidence="2">The sequence shown here is derived from an EMBL/GenBank/DDBJ whole genome shotgun (WGS) entry which is preliminary data.</text>
</comment>
<dbReference type="GO" id="GO:0051213">
    <property type="term" value="F:dioxygenase activity"/>
    <property type="evidence" value="ECO:0007669"/>
    <property type="project" value="UniProtKB-KW"/>
</dbReference>
<gene>
    <name evidence="2" type="ORF">IV43_GL000528</name>
</gene>
<keyword evidence="2" id="KW-0223">Dioxygenase</keyword>
<dbReference type="InterPro" id="IPR029068">
    <property type="entry name" value="Glyas_Bleomycin-R_OHBP_Dase"/>
</dbReference>
<proteinExistence type="predicted"/>
<evidence type="ECO:0000313" key="2">
    <source>
        <dbReference type="EMBL" id="KRN86627.1"/>
    </source>
</evidence>
<dbReference type="PATRIC" id="fig|89059.3.peg.544"/>
<dbReference type="AlphaFoldDB" id="A0A0R2KAV6"/>
<sequence length="136" mass="15908">MEGTMNHTGIISHIEIYVSNLERTRLFWERLLVQDLGYKVYQEWRSGVSYILDKTYIVFVQSSKVDPKYDRTKTGLNHLAFMVTTNKQVDEIRSQLLAAKYKELYADRYPHAGGSDSYALYFEDPDRIKVEVVSDE</sequence>
<keyword evidence="2" id="KW-0560">Oxidoreductase</keyword>
<dbReference type="STRING" id="89059.LAC1533_0147"/>
<feature type="domain" description="VOC" evidence="1">
    <location>
        <begin position="10"/>
        <end position="135"/>
    </location>
</feature>
<dbReference type="Proteomes" id="UP000051491">
    <property type="component" value="Unassembled WGS sequence"/>
</dbReference>
<dbReference type="InterPro" id="IPR051332">
    <property type="entry name" value="Fosfomycin_Res_Enzymes"/>
</dbReference>
<dbReference type="PROSITE" id="PS51819">
    <property type="entry name" value="VOC"/>
    <property type="match status" value="1"/>
</dbReference>
<dbReference type="PANTHER" id="PTHR36113">
    <property type="entry name" value="LYASE, PUTATIVE-RELATED-RELATED"/>
    <property type="match status" value="1"/>
</dbReference>
<organism evidence="2 3">
    <name type="scientific">Ligilactobacillus acidipiscis</name>
    <dbReference type="NCBI Taxonomy" id="89059"/>
    <lineage>
        <taxon>Bacteria</taxon>
        <taxon>Bacillati</taxon>
        <taxon>Bacillota</taxon>
        <taxon>Bacilli</taxon>
        <taxon>Lactobacillales</taxon>
        <taxon>Lactobacillaceae</taxon>
        <taxon>Ligilactobacillus</taxon>
    </lineage>
</organism>
<dbReference type="PANTHER" id="PTHR36113:SF6">
    <property type="entry name" value="FOSFOMYCIN RESISTANCE PROTEIN FOSX"/>
    <property type="match status" value="1"/>
</dbReference>
<dbReference type="EMBL" id="JQBK01000015">
    <property type="protein sequence ID" value="KRN86627.1"/>
    <property type="molecule type" value="Genomic_DNA"/>
</dbReference>
<evidence type="ECO:0000313" key="3">
    <source>
        <dbReference type="Proteomes" id="UP000051491"/>
    </source>
</evidence>
<dbReference type="SUPFAM" id="SSF54593">
    <property type="entry name" value="Glyoxalase/Bleomycin resistance protein/Dihydroxybiphenyl dioxygenase"/>
    <property type="match status" value="1"/>
</dbReference>
<name>A0A0R2KAV6_9LACO</name>
<reference evidence="2 3" key="1">
    <citation type="journal article" date="2015" name="Genome Announc.">
        <title>Expanding the biotechnology potential of lactobacilli through comparative genomics of 213 strains and associated genera.</title>
        <authorList>
            <person name="Sun Z."/>
            <person name="Harris H.M."/>
            <person name="McCann A."/>
            <person name="Guo C."/>
            <person name="Argimon S."/>
            <person name="Zhang W."/>
            <person name="Yang X."/>
            <person name="Jeffery I.B."/>
            <person name="Cooney J.C."/>
            <person name="Kagawa T.F."/>
            <person name="Liu W."/>
            <person name="Song Y."/>
            <person name="Salvetti E."/>
            <person name="Wrobel A."/>
            <person name="Rasinkangas P."/>
            <person name="Parkhill J."/>
            <person name="Rea M.C."/>
            <person name="O'Sullivan O."/>
            <person name="Ritari J."/>
            <person name="Douillard F.P."/>
            <person name="Paul Ross R."/>
            <person name="Yang R."/>
            <person name="Briner A.E."/>
            <person name="Felis G.E."/>
            <person name="de Vos W.M."/>
            <person name="Barrangou R."/>
            <person name="Klaenhammer T.R."/>
            <person name="Caufield P.W."/>
            <person name="Cui Y."/>
            <person name="Zhang H."/>
            <person name="O'Toole P.W."/>
        </authorList>
    </citation>
    <scope>NUCLEOTIDE SEQUENCE [LARGE SCALE GENOMIC DNA]</scope>
    <source>
        <strain evidence="2 3">DSM 15353</strain>
    </source>
</reference>
<evidence type="ECO:0000259" key="1">
    <source>
        <dbReference type="PROSITE" id="PS51819"/>
    </source>
</evidence>
<dbReference type="Gene3D" id="3.10.180.10">
    <property type="entry name" value="2,3-Dihydroxybiphenyl 1,2-Dioxygenase, domain 1"/>
    <property type="match status" value="1"/>
</dbReference>